<proteinExistence type="predicted"/>
<name>A0AAV5ABZ2_9AGAM</name>
<organism evidence="1 2">
    <name type="scientific">Clathrus columnatus</name>
    <dbReference type="NCBI Taxonomy" id="1419009"/>
    <lineage>
        <taxon>Eukaryota</taxon>
        <taxon>Fungi</taxon>
        <taxon>Dikarya</taxon>
        <taxon>Basidiomycota</taxon>
        <taxon>Agaricomycotina</taxon>
        <taxon>Agaricomycetes</taxon>
        <taxon>Phallomycetidae</taxon>
        <taxon>Phallales</taxon>
        <taxon>Clathraceae</taxon>
        <taxon>Clathrus</taxon>
    </lineage>
</organism>
<protein>
    <submittedName>
        <fullName evidence="1">Uncharacterized protein</fullName>
    </submittedName>
</protein>
<dbReference type="EMBL" id="BPWL01000006">
    <property type="protein sequence ID" value="GJJ10998.1"/>
    <property type="molecule type" value="Genomic_DNA"/>
</dbReference>
<evidence type="ECO:0000313" key="2">
    <source>
        <dbReference type="Proteomes" id="UP001050691"/>
    </source>
</evidence>
<accession>A0AAV5ABZ2</accession>
<reference evidence="1" key="1">
    <citation type="submission" date="2021-10" db="EMBL/GenBank/DDBJ databases">
        <title>De novo Genome Assembly of Clathrus columnatus (Basidiomycota, Fungi) Using Illumina and Nanopore Sequence Data.</title>
        <authorList>
            <person name="Ogiso-Tanaka E."/>
            <person name="Itagaki H."/>
            <person name="Hosoya T."/>
            <person name="Hosaka K."/>
        </authorList>
    </citation>
    <scope>NUCLEOTIDE SEQUENCE</scope>
    <source>
        <strain evidence="1">MO-923</strain>
    </source>
</reference>
<dbReference type="AlphaFoldDB" id="A0AAV5ABZ2"/>
<gene>
    <name evidence="1" type="ORF">Clacol_005227</name>
</gene>
<sequence length="118" mass="12026">MAAIIPAGRYAIQSVMFPGRWNLAHIHPPVANTNFTLRADAPASNVFAPNVVPDGGIVGSPLALSQLQATPVAGGGAGVFQIIAISPPGDPVLAFTAPGNPADQNRTLQTLRNGGHSL</sequence>
<evidence type="ECO:0000313" key="1">
    <source>
        <dbReference type="EMBL" id="GJJ10998.1"/>
    </source>
</evidence>
<dbReference type="Proteomes" id="UP001050691">
    <property type="component" value="Unassembled WGS sequence"/>
</dbReference>
<comment type="caution">
    <text evidence="1">The sequence shown here is derived from an EMBL/GenBank/DDBJ whole genome shotgun (WGS) entry which is preliminary data.</text>
</comment>
<keyword evidence="2" id="KW-1185">Reference proteome</keyword>